<keyword evidence="3" id="KW-0862">Zinc</keyword>
<keyword evidence="7" id="KW-1185">Reference proteome</keyword>
<organism evidence="6 7">
    <name type="scientific">Smittium simulii</name>
    <dbReference type="NCBI Taxonomy" id="133385"/>
    <lineage>
        <taxon>Eukaryota</taxon>
        <taxon>Fungi</taxon>
        <taxon>Fungi incertae sedis</taxon>
        <taxon>Zoopagomycota</taxon>
        <taxon>Kickxellomycotina</taxon>
        <taxon>Harpellomycetes</taxon>
        <taxon>Harpellales</taxon>
        <taxon>Legeriomycetaceae</taxon>
        <taxon>Smittium</taxon>
    </lineage>
</organism>
<dbReference type="Gene3D" id="3.30.40.10">
    <property type="entry name" value="Zinc/RING finger domain, C3HC4 (zinc finger)"/>
    <property type="match status" value="1"/>
</dbReference>
<dbReference type="InterPro" id="IPR050185">
    <property type="entry name" value="Ub_carboxyl-term_hydrolase"/>
</dbReference>
<sequence>METHSSKKIKLENDKYANEDAKDDLQNELNDAEINQNEPDKKLFLDTVNRSVLDFDFEKQCSVTLSSLNVYACLVCGRGKKTQAYFHSINQDHKVFINLNNLKAYILPENYEVFDNSFNDIKAVINPVFTSNQIADLDSKNIVGYDINRKQYRPGFIGLNNIKSNDYINVIIQLLAHVPPIRDMLLMLPNNFNNSSSNLSTERNKNTTLNQSDKKIFKQKQKNLVYDECTELVKRLSILVRKIWFPNAFKSHVSPHELIQEISNRSNKAFKLSAQGDSFELLTWLLNTLHYDFQGSKKKNSSTIYQAFRGTINTISQKLPDRNSTMEEKLKEFDSNNDSSSKVTPFLALGLDLPLPPLFRKEGDTLIPQVQLVTLLKKYNGTLTTLIELPNYIILHIKRFMKNDFIMDKNPTIVNFPIDNVAFGDLIQQKDDINGEKEPKSADHRLYNLLANIVFQGNSLANEQNDNSSSTNLQSGASNIFSKPKKTFVGPQSNVSLVTNIPSALKTKVLDMPGESIIDQKSFTIKPKPNEISDTNSINNNIASNATSATVFPISGQYSIHLRDKATNQWFSITDLTVEPIIPQMICLSESYIQVWEKQI</sequence>
<dbReference type="InterPro" id="IPR001394">
    <property type="entry name" value="Peptidase_C19_UCH"/>
</dbReference>
<dbReference type="GO" id="GO:0004843">
    <property type="term" value="F:cysteine-type deubiquitinase activity"/>
    <property type="evidence" value="ECO:0007669"/>
    <property type="project" value="InterPro"/>
</dbReference>
<feature type="region of interest" description="Disordered" evidence="4">
    <location>
        <begin position="1"/>
        <end position="23"/>
    </location>
</feature>
<dbReference type="PROSITE" id="PS50235">
    <property type="entry name" value="USP_3"/>
    <property type="match status" value="1"/>
</dbReference>
<dbReference type="GO" id="GO:0016579">
    <property type="term" value="P:protein deubiquitination"/>
    <property type="evidence" value="ECO:0007669"/>
    <property type="project" value="InterPro"/>
</dbReference>
<proteinExistence type="predicted"/>
<dbReference type="OrthoDB" id="10263353at2759"/>
<dbReference type="STRING" id="133385.A0A2T9YN77"/>
<dbReference type="GO" id="GO:0008270">
    <property type="term" value="F:zinc ion binding"/>
    <property type="evidence" value="ECO:0007669"/>
    <property type="project" value="UniProtKB-KW"/>
</dbReference>
<dbReference type="PANTHER" id="PTHR21646:SF16">
    <property type="entry name" value="U4_U6.U5 TRI-SNRNP-ASSOCIATED PROTEIN 2"/>
    <property type="match status" value="1"/>
</dbReference>
<dbReference type="Proteomes" id="UP000245383">
    <property type="component" value="Unassembled WGS sequence"/>
</dbReference>
<dbReference type="Pfam" id="PF02148">
    <property type="entry name" value="zf-UBP"/>
    <property type="match status" value="1"/>
</dbReference>
<evidence type="ECO:0000259" key="5">
    <source>
        <dbReference type="PROSITE" id="PS50235"/>
    </source>
</evidence>
<evidence type="ECO:0000256" key="1">
    <source>
        <dbReference type="ARBA" id="ARBA00022723"/>
    </source>
</evidence>
<dbReference type="InterPro" id="IPR028889">
    <property type="entry name" value="USP"/>
</dbReference>
<evidence type="ECO:0000256" key="2">
    <source>
        <dbReference type="ARBA" id="ARBA00022771"/>
    </source>
</evidence>
<dbReference type="InterPro" id="IPR038765">
    <property type="entry name" value="Papain-like_cys_pep_sf"/>
</dbReference>
<dbReference type="EMBL" id="MBFR01000115">
    <property type="protein sequence ID" value="PVU93790.1"/>
    <property type="molecule type" value="Genomic_DNA"/>
</dbReference>
<evidence type="ECO:0000313" key="7">
    <source>
        <dbReference type="Proteomes" id="UP000245383"/>
    </source>
</evidence>
<evidence type="ECO:0000313" key="6">
    <source>
        <dbReference type="EMBL" id="PVU93790.1"/>
    </source>
</evidence>
<dbReference type="Gene3D" id="3.90.70.10">
    <property type="entry name" value="Cysteine proteinases"/>
    <property type="match status" value="2"/>
</dbReference>
<dbReference type="PANTHER" id="PTHR21646">
    <property type="entry name" value="UBIQUITIN CARBOXYL-TERMINAL HYDROLASE"/>
    <property type="match status" value="1"/>
</dbReference>
<keyword evidence="1" id="KW-0479">Metal-binding</keyword>
<feature type="domain" description="USP" evidence="5">
    <location>
        <begin position="157"/>
        <end position="599"/>
    </location>
</feature>
<dbReference type="InterPro" id="IPR013083">
    <property type="entry name" value="Znf_RING/FYVE/PHD"/>
</dbReference>
<name>A0A2T9YN77_9FUNG</name>
<dbReference type="SUPFAM" id="SSF54001">
    <property type="entry name" value="Cysteine proteinases"/>
    <property type="match status" value="1"/>
</dbReference>
<evidence type="ECO:0000256" key="4">
    <source>
        <dbReference type="SAM" id="MobiDB-lite"/>
    </source>
</evidence>
<reference evidence="6 7" key="1">
    <citation type="journal article" date="2018" name="MBio">
        <title>Comparative Genomics Reveals the Core Gene Toolbox for the Fungus-Insect Symbiosis.</title>
        <authorList>
            <person name="Wang Y."/>
            <person name="Stata M."/>
            <person name="Wang W."/>
            <person name="Stajich J.E."/>
            <person name="White M.M."/>
            <person name="Moncalvo J.M."/>
        </authorList>
    </citation>
    <scope>NUCLEOTIDE SEQUENCE [LARGE SCALE GENOMIC DNA]</scope>
    <source>
        <strain evidence="6 7">SWE-8-4</strain>
    </source>
</reference>
<keyword evidence="2" id="KW-0863">Zinc-finger</keyword>
<evidence type="ECO:0000256" key="3">
    <source>
        <dbReference type="ARBA" id="ARBA00022833"/>
    </source>
</evidence>
<dbReference type="SMART" id="SM00290">
    <property type="entry name" value="ZnF_UBP"/>
    <property type="match status" value="1"/>
</dbReference>
<gene>
    <name evidence="6" type="ORF">BB561_003047</name>
</gene>
<comment type="caution">
    <text evidence="6">The sequence shown here is derived from an EMBL/GenBank/DDBJ whole genome shotgun (WGS) entry which is preliminary data.</text>
</comment>
<accession>A0A2T9YN77</accession>
<dbReference type="Pfam" id="PF00443">
    <property type="entry name" value="UCH"/>
    <property type="match status" value="1"/>
</dbReference>
<protein>
    <recommendedName>
        <fullName evidence="5">USP domain-containing protein</fullName>
    </recommendedName>
</protein>
<dbReference type="SUPFAM" id="SSF57850">
    <property type="entry name" value="RING/U-box"/>
    <property type="match status" value="1"/>
</dbReference>
<dbReference type="AlphaFoldDB" id="A0A2T9YN77"/>
<dbReference type="InterPro" id="IPR001607">
    <property type="entry name" value="Znf_UBP"/>
</dbReference>